<keyword evidence="4 7" id="KW-1133">Transmembrane helix</keyword>
<keyword evidence="3 7" id="KW-0812">Transmembrane</keyword>
<comment type="subcellular location">
    <subcellularLocation>
        <location evidence="1">Cell membrane</location>
        <topology evidence="1">Multi-pass membrane protein</topology>
    </subcellularLocation>
</comment>
<feature type="transmembrane region" description="Helical" evidence="7">
    <location>
        <begin position="193"/>
        <end position="213"/>
    </location>
</feature>
<feature type="transmembrane region" description="Helical" evidence="7">
    <location>
        <begin position="93"/>
        <end position="111"/>
    </location>
</feature>
<dbReference type="GO" id="GO:0005886">
    <property type="term" value="C:plasma membrane"/>
    <property type="evidence" value="ECO:0007669"/>
    <property type="project" value="UniProtKB-SubCell"/>
</dbReference>
<dbReference type="InterPro" id="IPR052175">
    <property type="entry name" value="ComplexI-like_HydComp"/>
</dbReference>
<dbReference type="PANTHER" id="PTHR42682">
    <property type="entry name" value="HYDROGENASE-4 COMPONENT F"/>
    <property type="match status" value="1"/>
</dbReference>
<evidence type="ECO:0000256" key="7">
    <source>
        <dbReference type="SAM" id="Phobius"/>
    </source>
</evidence>
<dbReference type="Pfam" id="PF00361">
    <property type="entry name" value="Proton_antipo_M"/>
    <property type="match status" value="1"/>
</dbReference>
<evidence type="ECO:0000256" key="2">
    <source>
        <dbReference type="ARBA" id="ARBA00022475"/>
    </source>
</evidence>
<dbReference type="EMBL" id="VSSQ01002455">
    <property type="protein sequence ID" value="MPM15508.1"/>
    <property type="molecule type" value="Genomic_DNA"/>
</dbReference>
<feature type="transmembrane region" description="Helical" evidence="7">
    <location>
        <begin position="394"/>
        <end position="413"/>
    </location>
</feature>
<feature type="transmembrane region" description="Helical" evidence="7">
    <location>
        <begin position="261"/>
        <end position="282"/>
    </location>
</feature>
<feature type="transmembrane region" description="Helical" evidence="7">
    <location>
        <begin position="117"/>
        <end position="134"/>
    </location>
</feature>
<evidence type="ECO:0000256" key="5">
    <source>
        <dbReference type="ARBA" id="ARBA00023002"/>
    </source>
</evidence>
<dbReference type="GO" id="GO:0042773">
    <property type="term" value="P:ATP synthesis coupled electron transport"/>
    <property type="evidence" value="ECO:0007669"/>
    <property type="project" value="InterPro"/>
</dbReference>
<name>A0A644XI92_9ZZZZ</name>
<dbReference type="EC" id="1.6.5.11" evidence="9"/>
<dbReference type="PRINTS" id="PR01437">
    <property type="entry name" value="NUOXDRDTASE4"/>
</dbReference>
<comment type="caution">
    <text evidence="9">The sequence shown here is derived from an EMBL/GenBank/DDBJ whole genome shotgun (WGS) entry which is preliminary data.</text>
</comment>
<keyword evidence="5 9" id="KW-0560">Oxidoreductase</keyword>
<dbReference type="AlphaFoldDB" id="A0A644XI92"/>
<sequence length="476" mass="52534">MELILFFSLALFFAVAILLVRSKLFTQGVSVLYSIALIGLTITGWQQVDESPLHYFTFSHEGLLLLSVLALLSLPTFYHGFKYTKESSVRHYNIYHVSMIALMTFMTGAYLSDSMTMLWVFVEATTLSVAALIYHDRTKFALEATWKYVFICSIGISIAYIGILLLGFIYGRYDAAGLTFREFSQLVSTANPIYLKVAFVFVLVGFSTKMGLFPMHSVTIDAHSVAPAPVSALISTTLMNVGFLAIFRVYSLFSSTEINSFMQHSLVLTGVLSLLIAAGYMLKAYHIKRMFAYSSLEMMGLVAIALGSGRTGSYTAFLIIILHSLVKSSIFFHMGQFKKVNHGYELKQVGNYMKNFPAGGMLLLFCTIFILAVPPSGLFIGELLVFKSLIASQSWITFSVSALLLTAVLYALLTRVLHILFSDPADPVADSVSTVRVSATETVPQFLLLAIVAILCFYQPPFLVDAIDASIATLHP</sequence>
<protein>
    <submittedName>
        <fullName evidence="9">NAD(P)H-quinone oxidoreductase subunit 2, chloroplastic</fullName>
        <ecNumber evidence="9">1.6.5.11</ecNumber>
    </submittedName>
</protein>
<evidence type="ECO:0000256" key="3">
    <source>
        <dbReference type="ARBA" id="ARBA00022692"/>
    </source>
</evidence>
<organism evidence="9">
    <name type="scientific">bioreactor metagenome</name>
    <dbReference type="NCBI Taxonomy" id="1076179"/>
    <lineage>
        <taxon>unclassified sequences</taxon>
        <taxon>metagenomes</taxon>
        <taxon>ecological metagenomes</taxon>
    </lineage>
</organism>
<evidence type="ECO:0000256" key="6">
    <source>
        <dbReference type="ARBA" id="ARBA00023136"/>
    </source>
</evidence>
<keyword evidence="6 7" id="KW-0472">Membrane</keyword>
<keyword evidence="2" id="KW-1003">Cell membrane</keyword>
<dbReference type="PANTHER" id="PTHR42682:SF5">
    <property type="entry name" value="HYDROGENASE-4 COMPONENT F"/>
    <property type="match status" value="1"/>
</dbReference>
<evidence type="ECO:0000256" key="1">
    <source>
        <dbReference type="ARBA" id="ARBA00004651"/>
    </source>
</evidence>
<dbReference type="GO" id="GO:0016491">
    <property type="term" value="F:oxidoreductase activity"/>
    <property type="evidence" value="ECO:0007669"/>
    <property type="project" value="UniProtKB-KW"/>
</dbReference>
<dbReference type="InterPro" id="IPR003918">
    <property type="entry name" value="NADH_UbQ_OxRdtase"/>
</dbReference>
<reference evidence="9" key="1">
    <citation type="submission" date="2019-08" db="EMBL/GenBank/DDBJ databases">
        <authorList>
            <person name="Kucharzyk K."/>
            <person name="Murdoch R.W."/>
            <person name="Higgins S."/>
            <person name="Loffler F."/>
        </authorList>
    </citation>
    <scope>NUCLEOTIDE SEQUENCE</scope>
</reference>
<evidence type="ECO:0000259" key="8">
    <source>
        <dbReference type="Pfam" id="PF00361"/>
    </source>
</evidence>
<feature type="domain" description="NADH:quinone oxidoreductase/Mrp antiporter transmembrane" evidence="8">
    <location>
        <begin position="112"/>
        <end position="400"/>
    </location>
</feature>
<dbReference type="InterPro" id="IPR001750">
    <property type="entry name" value="ND/Mrp_TM"/>
</dbReference>
<gene>
    <name evidence="9" type="primary">ndhB_20</name>
    <name evidence="9" type="ORF">SDC9_61879</name>
</gene>
<proteinExistence type="predicted"/>
<feature type="transmembrane region" description="Helical" evidence="7">
    <location>
        <begin position="146"/>
        <end position="173"/>
    </location>
</feature>
<accession>A0A644XI92</accession>
<evidence type="ECO:0000256" key="4">
    <source>
        <dbReference type="ARBA" id="ARBA00022989"/>
    </source>
</evidence>
<feature type="transmembrane region" description="Helical" evidence="7">
    <location>
        <begin position="225"/>
        <end position="249"/>
    </location>
</feature>
<evidence type="ECO:0000313" key="9">
    <source>
        <dbReference type="EMBL" id="MPM15508.1"/>
    </source>
</evidence>
<feature type="transmembrane region" description="Helical" evidence="7">
    <location>
        <begin position="62"/>
        <end position="81"/>
    </location>
</feature>
<feature type="transmembrane region" description="Helical" evidence="7">
    <location>
        <begin position="356"/>
        <end position="374"/>
    </location>
</feature>
<dbReference type="GO" id="GO:0008137">
    <property type="term" value="F:NADH dehydrogenase (ubiquinone) activity"/>
    <property type="evidence" value="ECO:0007669"/>
    <property type="project" value="InterPro"/>
</dbReference>